<dbReference type="GO" id="GO:0016765">
    <property type="term" value="F:transferase activity, transferring alkyl or aryl (other than methyl) groups"/>
    <property type="evidence" value="ECO:0007669"/>
    <property type="project" value="InterPro"/>
</dbReference>
<feature type="transmembrane region" description="Helical" evidence="8">
    <location>
        <begin position="293"/>
        <end position="311"/>
    </location>
</feature>
<feature type="transmembrane region" description="Helical" evidence="8">
    <location>
        <begin position="323"/>
        <end position="345"/>
    </location>
</feature>
<dbReference type="PANTHER" id="PTHR11048">
    <property type="entry name" value="PRENYLTRANSFERASES"/>
    <property type="match status" value="1"/>
</dbReference>
<dbReference type="InterPro" id="IPR044878">
    <property type="entry name" value="UbiA_sf"/>
</dbReference>
<protein>
    <submittedName>
        <fullName evidence="9">UbiA prenyltransferase</fullName>
    </submittedName>
</protein>
<dbReference type="CDD" id="cd13959">
    <property type="entry name" value="PT_UbiA_COQ2"/>
    <property type="match status" value="1"/>
</dbReference>
<dbReference type="EMBL" id="MU150318">
    <property type="protein sequence ID" value="KAF9459345.1"/>
    <property type="molecule type" value="Genomic_DNA"/>
</dbReference>
<dbReference type="GO" id="GO:0005886">
    <property type="term" value="C:plasma membrane"/>
    <property type="evidence" value="ECO:0007669"/>
    <property type="project" value="TreeGrafter"/>
</dbReference>
<evidence type="ECO:0000256" key="1">
    <source>
        <dbReference type="ARBA" id="ARBA00001946"/>
    </source>
</evidence>
<accession>A0A9P5XYZ4</accession>
<keyword evidence="6 8" id="KW-1133">Transmembrane helix</keyword>
<proteinExistence type="inferred from homology"/>
<sequence length="354" mass="39346">MASHINPTDATSLINDHVVTTRSSKTPGCILSLPTRTEIQACWELCRLHNNIGFWVVWLPTAWSIAMVYHAQAELSWIEATSRAAVYVPLCFGIKSLIMTIDDILDSDIDGLVERTKNRALPRGAITQMRAWVFFYLQVAIGICLAITYLSPAAQVPVVTFYHSPTDGFIRLRVSILVWPLYVIYPTCKRWTNLAPIPLGLMFKVGIFMGWCDLTLDGTIPWATLLPIYIGACMWTITYETVYQHQDKLDDIKIGLHSAALLCREYTIPICTFTALTFLGLMAYGGVLNNQGVPYFAALICAGVLLLPRLLQTNIDRPEDCRTLFLGTPLIGQVILGGLVIDAVVHRLNSGISL</sequence>
<organism evidence="9 10">
    <name type="scientific">Collybia nuda</name>
    <dbReference type="NCBI Taxonomy" id="64659"/>
    <lineage>
        <taxon>Eukaryota</taxon>
        <taxon>Fungi</taxon>
        <taxon>Dikarya</taxon>
        <taxon>Basidiomycota</taxon>
        <taxon>Agaricomycotina</taxon>
        <taxon>Agaricomycetes</taxon>
        <taxon>Agaricomycetidae</taxon>
        <taxon>Agaricales</taxon>
        <taxon>Tricholomatineae</taxon>
        <taxon>Clitocybaceae</taxon>
        <taxon>Collybia</taxon>
    </lineage>
</organism>
<dbReference type="AlphaFoldDB" id="A0A9P5XYZ4"/>
<evidence type="ECO:0000256" key="3">
    <source>
        <dbReference type="ARBA" id="ARBA00005985"/>
    </source>
</evidence>
<evidence type="ECO:0000256" key="7">
    <source>
        <dbReference type="ARBA" id="ARBA00023136"/>
    </source>
</evidence>
<dbReference type="GO" id="GO:0006744">
    <property type="term" value="P:ubiquinone biosynthetic process"/>
    <property type="evidence" value="ECO:0007669"/>
    <property type="project" value="TreeGrafter"/>
</dbReference>
<dbReference type="InterPro" id="IPR000537">
    <property type="entry name" value="UbiA_prenyltransferase"/>
</dbReference>
<dbReference type="Gene3D" id="1.10.357.140">
    <property type="entry name" value="UbiA prenyltransferase"/>
    <property type="match status" value="1"/>
</dbReference>
<evidence type="ECO:0000313" key="9">
    <source>
        <dbReference type="EMBL" id="KAF9459345.1"/>
    </source>
</evidence>
<dbReference type="InterPro" id="IPR039653">
    <property type="entry name" value="Prenyltransferase"/>
</dbReference>
<feature type="transmembrane region" description="Helical" evidence="8">
    <location>
        <begin position="222"/>
        <end position="243"/>
    </location>
</feature>
<keyword evidence="7 8" id="KW-0472">Membrane</keyword>
<comment type="caution">
    <text evidence="9">The sequence shown here is derived from an EMBL/GenBank/DDBJ whole genome shotgun (WGS) entry which is preliminary data.</text>
</comment>
<dbReference type="Gene3D" id="1.20.120.1780">
    <property type="entry name" value="UbiA prenyltransferase"/>
    <property type="match status" value="1"/>
</dbReference>
<evidence type="ECO:0000256" key="2">
    <source>
        <dbReference type="ARBA" id="ARBA00004141"/>
    </source>
</evidence>
<feature type="transmembrane region" description="Helical" evidence="8">
    <location>
        <begin position="197"/>
        <end position="216"/>
    </location>
</feature>
<comment type="subcellular location">
    <subcellularLocation>
        <location evidence="2">Membrane</location>
        <topology evidence="2">Multi-pass membrane protein</topology>
    </subcellularLocation>
</comment>
<comment type="cofactor">
    <cofactor evidence="1">
        <name>Mg(2+)</name>
        <dbReference type="ChEBI" id="CHEBI:18420"/>
    </cofactor>
</comment>
<reference evidence="9" key="1">
    <citation type="submission" date="2020-11" db="EMBL/GenBank/DDBJ databases">
        <authorList>
            <consortium name="DOE Joint Genome Institute"/>
            <person name="Ahrendt S."/>
            <person name="Riley R."/>
            <person name="Andreopoulos W."/>
            <person name="Labutti K."/>
            <person name="Pangilinan J."/>
            <person name="Ruiz-Duenas F.J."/>
            <person name="Barrasa J.M."/>
            <person name="Sanchez-Garcia M."/>
            <person name="Camarero S."/>
            <person name="Miyauchi S."/>
            <person name="Serrano A."/>
            <person name="Linde D."/>
            <person name="Babiker R."/>
            <person name="Drula E."/>
            <person name="Ayuso-Fernandez I."/>
            <person name="Pacheco R."/>
            <person name="Padilla G."/>
            <person name="Ferreira P."/>
            <person name="Barriuso J."/>
            <person name="Kellner H."/>
            <person name="Castanera R."/>
            <person name="Alfaro M."/>
            <person name="Ramirez L."/>
            <person name="Pisabarro A.G."/>
            <person name="Kuo A."/>
            <person name="Tritt A."/>
            <person name="Lipzen A."/>
            <person name="He G."/>
            <person name="Yan M."/>
            <person name="Ng V."/>
            <person name="Cullen D."/>
            <person name="Martin F."/>
            <person name="Rosso M.-N."/>
            <person name="Henrissat B."/>
            <person name="Hibbett D."/>
            <person name="Martinez A.T."/>
            <person name="Grigoriev I.V."/>
        </authorList>
    </citation>
    <scope>NUCLEOTIDE SEQUENCE</scope>
    <source>
        <strain evidence="9">CBS 247.69</strain>
    </source>
</reference>
<evidence type="ECO:0000256" key="8">
    <source>
        <dbReference type="SAM" id="Phobius"/>
    </source>
</evidence>
<name>A0A9P5XYZ4_9AGAR</name>
<evidence type="ECO:0000256" key="6">
    <source>
        <dbReference type="ARBA" id="ARBA00022989"/>
    </source>
</evidence>
<feature type="transmembrane region" description="Helical" evidence="8">
    <location>
        <begin position="169"/>
        <end position="185"/>
    </location>
</feature>
<comment type="similarity">
    <text evidence="3">Belongs to the UbiA prenyltransferase family.</text>
</comment>
<dbReference type="PANTHER" id="PTHR11048:SF28">
    <property type="entry name" value="4-HYDROXYBENZOATE POLYPRENYLTRANSFERASE, MITOCHONDRIAL"/>
    <property type="match status" value="1"/>
</dbReference>
<evidence type="ECO:0000256" key="5">
    <source>
        <dbReference type="ARBA" id="ARBA00022692"/>
    </source>
</evidence>
<evidence type="ECO:0000256" key="4">
    <source>
        <dbReference type="ARBA" id="ARBA00022679"/>
    </source>
</evidence>
<keyword evidence="5 8" id="KW-0812">Transmembrane</keyword>
<dbReference type="Proteomes" id="UP000807353">
    <property type="component" value="Unassembled WGS sequence"/>
</dbReference>
<dbReference type="FunFam" id="1.20.120.1780:FF:000001">
    <property type="entry name" value="4-hydroxybenzoate octaprenyltransferase"/>
    <property type="match status" value="1"/>
</dbReference>
<feature type="transmembrane region" description="Helical" evidence="8">
    <location>
        <begin position="131"/>
        <end position="149"/>
    </location>
</feature>
<feature type="transmembrane region" description="Helical" evidence="8">
    <location>
        <begin position="266"/>
        <end position="287"/>
    </location>
</feature>
<gene>
    <name evidence="9" type="ORF">BDZ94DRAFT_1044097</name>
</gene>
<dbReference type="OrthoDB" id="18170at2759"/>
<evidence type="ECO:0000313" key="10">
    <source>
        <dbReference type="Proteomes" id="UP000807353"/>
    </source>
</evidence>
<keyword evidence="10" id="KW-1185">Reference proteome</keyword>
<dbReference type="Pfam" id="PF01040">
    <property type="entry name" value="UbiA"/>
    <property type="match status" value="1"/>
</dbReference>
<keyword evidence="4" id="KW-0808">Transferase</keyword>